<organism evidence="3">
    <name type="scientific">Phaffia rhodozyma</name>
    <name type="common">Yeast</name>
    <name type="synonym">Xanthophyllomyces dendrorhous</name>
    <dbReference type="NCBI Taxonomy" id="264483"/>
    <lineage>
        <taxon>Eukaryota</taxon>
        <taxon>Fungi</taxon>
        <taxon>Dikarya</taxon>
        <taxon>Basidiomycota</taxon>
        <taxon>Agaricomycotina</taxon>
        <taxon>Tremellomycetes</taxon>
        <taxon>Cystofilobasidiales</taxon>
        <taxon>Mrakiaceae</taxon>
        <taxon>Phaffia</taxon>
    </lineage>
</organism>
<reference evidence="3" key="1">
    <citation type="submission" date="2014-08" db="EMBL/GenBank/DDBJ databases">
        <authorList>
            <person name="Sharma Rahul"/>
            <person name="Thines Marco"/>
        </authorList>
    </citation>
    <scope>NUCLEOTIDE SEQUENCE</scope>
</reference>
<dbReference type="AlphaFoldDB" id="A0A0F7SPC3"/>
<proteinExistence type="predicted"/>
<name>A0A0F7SPC3_PHARH</name>
<dbReference type="EMBL" id="LN483157">
    <property type="protein sequence ID" value="CED84002.1"/>
    <property type="molecule type" value="Genomic_DNA"/>
</dbReference>
<accession>A0A0F7SPC3</accession>
<protein>
    <submittedName>
        <fullName evidence="3">Uncharacterized protein</fullName>
    </submittedName>
</protein>
<keyword evidence="2" id="KW-0812">Transmembrane</keyword>
<evidence type="ECO:0000256" key="1">
    <source>
        <dbReference type="SAM" id="MobiDB-lite"/>
    </source>
</evidence>
<keyword evidence="2" id="KW-0472">Membrane</keyword>
<sequence>MGDPISRAVRRGIKHHSRASLQQQDCTSTQLYQNPILGSTFDASSGPIEFTWNTTCLDASKVTLTLRAPSSSNPVIKIWSPVTYADGSYSVTLAPKWWNSSTVIDLQMTMSLSDSSLSFVSSIPVGPIFHVTYPADLLVTTIAGGSTTAAAAANTATPDPVVVNLTTKHSLSVGKIFAATFFPVLALLALIGVYLVYARRRQAEKRKRWSSAVDKRMSVLSEGWQSEVGSSPSRTIGGDRRTIHSVASNNFAGFGTWRGQDEGTEPQMQEISRFSIDSPEARPRASFVGEARPRVSFAEARKDEFAANRASTHSFPVNHGRVRGMKTSKSMPHGTLSKLATNSPPRSSLSRQEQQQQQQKTHERQHSRQSSGLIDKFKKGVSSHKKAPWSVSGIEASAMTNDGKGRDLILLSPEQKQGPWSNADVEELLSNDVQQRPKKETVGRLRESFRYPVGDARRSVASALAEHYDLDLEDEPAHILAYAADAAEYEQEHGYEAEKTDEKPSA</sequence>
<evidence type="ECO:0000313" key="3">
    <source>
        <dbReference type="EMBL" id="CED84002.1"/>
    </source>
</evidence>
<keyword evidence="2" id="KW-1133">Transmembrane helix</keyword>
<feature type="transmembrane region" description="Helical" evidence="2">
    <location>
        <begin position="176"/>
        <end position="198"/>
    </location>
</feature>
<feature type="region of interest" description="Disordered" evidence="1">
    <location>
        <begin position="310"/>
        <end position="389"/>
    </location>
</feature>
<feature type="compositionally biased region" description="Polar residues" evidence="1">
    <location>
        <begin position="338"/>
        <end position="351"/>
    </location>
</feature>
<evidence type="ECO:0000256" key="2">
    <source>
        <dbReference type="SAM" id="Phobius"/>
    </source>
</evidence>